<gene>
    <name evidence="4" type="ORF">A2898_04125</name>
</gene>
<evidence type="ECO:0000313" key="5">
    <source>
        <dbReference type="Proteomes" id="UP000179164"/>
    </source>
</evidence>
<dbReference type="Pfam" id="PF26449">
    <property type="entry name" value="DUF8128"/>
    <property type="match status" value="1"/>
</dbReference>
<evidence type="ECO:0000256" key="2">
    <source>
        <dbReference type="SAM" id="Phobius"/>
    </source>
</evidence>
<keyword evidence="2" id="KW-0472">Membrane</keyword>
<protein>
    <recommendedName>
        <fullName evidence="3">DUF8128 domain-containing protein</fullName>
    </recommendedName>
</protein>
<name>A0A1G2B1X6_9BACT</name>
<reference evidence="4 5" key="1">
    <citation type="journal article" date="2016" name="Nat. Commun.">
        <title>Thousands of microbial genomes shed light on interconnected biogeochemical processes in an aquifer system.</title>
        <authorList>
            <person name="Anantharaman K."/>
            <person name="Brown C.T."/>
            <person name="Hug L.A."/>
            <person name="Sharon I."/>
            <person name="Castelle C.J."/>
            <person name="Probst A.J."/>
            <person name="Thomas B.C."/>
            <person name="Singh A."/>
            <person name="Wilkins M.J."/>
            <person name="Karaoz U."/>
            <person name="Brodie E.L."/>
            <person name="Williams K.H."/>
            <person name="Hubbard S.S."/>
            <person name="Banfield J.F."/>
        </authorList>
    </citation>
    <scope>NUCLEOTIDE SEQUENCE [LARGE SCALE GENOMIC DNA]</scope>
</reference>
<dbReference type="InterPro" id="IPR058441">
    <property type="entry name" value="DUF8128"/>
</dbReference>
<accession>A0A1G2B1X6</accession>
<dbReference type="EMBL" id="MHKE01000017">
    <property type="protein sequence ID" value="OGY82756.1"/>
    <property type="molecule type" value="Genomic_DNA"/>
</dbReference>
<feature type="domain" description="DUF8128" evidence="3">
    <location>
        <begin position="66"/>
        <end position="415"/>
    </location>
</feature>
<feature type="transmembrane region" description="Helical" evidence="2">
    <location>
        <begin position="20"/>
        <end position="45"/>
    </location>
</feature>
<comment type="caution">
    <text evidence="4">The sequence shown here is derived from an EMBL/GenBank/DDBJ whole genome shotgun (WGS) entry which is preliminary data.</text>
</comment>
<evidence type="ECO:0000259" key="3">
    <source>
        <dbReference type="Pfam" id="PF26449"/>
    </source>
</evidence>
<sequence length="465" mass="53915">MGDFLDPSALTRVDNPFDAMLFLIQHGGWVVLVITTMWGIWIGWLEYIRNRYDASVEFALLAIDIPKNNEQSPKAVEHIFSHFTGIQKHGTLYERYVKGYNQQGFSLEIVSIEGYIQFLIRTPKEFRDLVEAATYAQYPDAEITEVEDYIDSMPKPLELPHKDYDLYGTEFKLERKDVYPIKTYPQWEHPLTQTFLDPMASLLEIMSRFGPGEQLWLQIVIAPIDPEWRKRGIALIRKLIGKKSESKGTDWFYFPREVSRGLTESITSSIIPPSEGQRPEKKEREWPSLMQHLSPDERATVEAIGYKIAKIGFLSKIRMVYYARKEVMQKSKGVNAIVGAIKQFNTLDLNAFKVDKKSRTKVYYVRVKNRLLWRQRRILWGYRYRSLKRGRNRYVLNTEELASIFHFPVMTVRAPLVQKAQTKKSEPPSKLPIEHFFNTPEPVSVGSGVQTAEERGTPPANLPFA</sequence>
<keyword evidence="2" id="KW-0812">Transmembrane</keyword>
<feature type="region of interest" description="Disordered" evidence="1">
    <location>
        <begin position="440"/>
        <end position="465"/>
    </location>
</feature>
<dbReference type="STRING" id="1798543.A2898_04125"/>
<organism evidence="4 5">
    <name type="scientific">Candidatus Kerfeldbacteria bacterium RIFCSPLOWO2_01_FULL_48_11</name>
    <dbReference type="NCBI Taxonomy" id="1798543"/>
    <lineage>
        <taxon>Bacteria</taxon>
        <taxon>Candidatus Kerfeldiibacteriota</taxon>
    </lineage>
</organism>
<dbReference type="AlphaFoldDB" id="A0A1G2B1X6"/>
<evidence type="ECO:0000313" key="4">
    <source>
        <dbReference type="EMBL" id="OGY82756.1"/>
    </source>
</evidence>
<evidence type="ECO:0000256" key="1">
    <source>
        <dbReference type="SAM" id="MobiDB-lite"/>
    </source>
</evidence>
<keyword evidence="2" id="KW-1133">Transmembrane helix</keyword>
<dbReference type="Proteomes" id="UP000179164">
    <property type="component" value="Unassembled WGS sequence"/>
</dbReference>
<proteinExistence type="predicted"/>